<keyword evidence="11" id="KW-1185">Reference proteome</keyword>
<dbReference type="InterPro" id="IPR002048">
    <property type="entry name" value="EF_hand_dom"/>
</dbReference>
<feature type="transmembrane region" description="Helical" evidence="7">
    <location>
        <begin position="1140"/>
        <end position="1158"/>
    </location>
</feature>
<keyword evidence="7" id="KW-0472">Membrane</keyword>
<accession>A0A8J5JLH5</accession>
<dbReference type="Pfam" id="PF17101">
    <property type="entry name" value="Stealth_CR1"/>
    <property type="match status" value="1"/>
</dbReference>
<keyword evidence="2" id="KW-0808">Transferase</keyword>
<evidence type="ECO:0000256" key="5">
    <source>
        <dbReference type="ARBA" id="ARBA00023180"/>
    </source>
</evidence>
<sequence>MHRLNKLCQRWVLDAVLTHPPPLVAVVLTIFFSVFAVGFWCAHWLDQVDLAAYRSLNVFSDNIKNENLLEKMSSGLPIDVVYTWVNGSDPILLEGLKSLSVAKEDESCSLSHCLPAPYISLLDSPLSKAVIELIPSVIEVAHMLITHNRHPHNFTLIRVAEMTSIPQVLEKLSRAAGNGSQPKQAYWTSDVGGGWGMKQQHAVLVTGGGNIPHKNLLTSLFPQQAAITSTCNVSGSSSVHLLECKEEGLITYLLMSKAHTEILPDTVIKIRQAMLMLQPDREDHMKIIDANRFEDNEELRYSLRSLEKYAPWVRRIFLVTNGQIPYWLNLDHPRLTIITHEEIFTNISHLPTFSSPAIESHIHKIPGLSEHFLYLNDDVMLGSVVWPEDFYSPASGYKVYLSWSLPECSSGCPGSWLGDGYCDTSCNTTACEWDGGDCMGEKGEGDLLDFGDEYGVDVSVEFCAPSCSDLWLADKYCDQSCNIQACGFDGGDCGLDEIKELYSLPAPTSYNVTYVLPMGVSVAWLNVSSLLASGKAIEGWHSEHRGLRSIALNVAQGVLFIILKTNITATLKIELDIKNKNQEEKSDKKRDLVKYVLTMKCNTYPADKNATTKPEHKITSKHTVNFKNFTFHQVAPKLKVNESVQIKPSGMKYALVNVNASGLPESLVTKVHVLETMYKNGELTLMGLNKKKSDLIEKFLKTSSNPKLVYHQKSEWFKKEILYHSEMKVKNDSSLKNEDLKLNDKNNNKRPLVLPKIHSETSNASKKTASRSLLWADRNEPHDVEQLNVDKDKQTNLLSPQRTMENNILKPVTQGVTKDNGSLATYKGKFPWEKQEVFKDVTSITMREPGDYAVPHVGHRRLLDMFAESLLHVNRLYNSEYGYQARRVPAHMPHLISKKIMENLQDRFKEEYQLTSFHKIRQANDMQYAFSYFFFLMSEKITRTPAEVFAVFDTDDSGTLSDREIRTLMTHLNDLPLHYSTLQALHQVIKNCSATHHIEQVPTPIYERYADSDLSTVSLDLVLKCEPLTTLLKKLEKVHKYKYNHQSDDVIHFKMVTSNVSIVVHMLDEVRKNPRKFICLNSNLDPRSKENDLIHALVQDTYESLFPVPSSFELPINYRNRFLYVQELHAWRKWRDLIRALIYACLASLIFLTLINFFSSELEGIRRRWCRKRRRRDGFGGVRV</sequence>
<dbReference type="InterPro" id="IPR031358">
    <property type="entry name" value="Stealth_CR1"/>
</dbReference>
<dbReference type="SMART" id="SM00004">
    <property type="entry name" value="NL"/>
    <property type="match status" value="2"/>
</dbReference>
<evidence type="ECO:0000256" key="3">
    <source>
        <dbReference type="ARBA" id="ARBA00022737"/>
    </source>
</evidence>
<feature type="domain" description="EF-hand" evidence="8">
    <location>
        <begin position="947"/>
        <end position="975"/>
    </location>
</feature>
<dbReference type="InterPro" id="IPR000800">
    <property type="entry name" value="Notch_dom"/>
</dbReference>
<dbReference type="PROSITE" id="PS50222">
    <property type="entry name" value="EF_HAND_2"/>
    <property type="match status" value="1"/>
</dbReference>
<dbReference type="Pfam" id="PF17102">
    <property type="entry name" value="Stealth_CR3"/>
    <property type="match status" value="1"/>
</dbReference>
<comment type="caution">
    <text evidence="10">The sequence shown here is derived from an EMBL/GenBank/DDBJ whole genome shotgun (WGS) entry which is preliminary data.</text>
</comment>
<feature type="compositionally biased region" description="Polar residues" evidence="6">
    <location>
        <begin position="760"/>
        <end position="771"/>
    </location>
</feature>
<evidence type="ECO:0000259" key="8">
    <source>
        <dbReference type="PROSITE" id="PS50222"/>
    </source>
</evidence>
<dbReference type="InterPro" id="IPR047141">
    <property type="entry name" value="Stealth"/>
</dbReference>
<reference evidence="10" key="1">
    <citation type="journal article" date="2021" name="Sci. Adv.">
        <title>The American lobster genome reveals insights on longevity, neural, and immune adaptations.</title>
        <authorList>
            <person name="Polinski J.M."/>
            <person name="Zimin A.V."/>
            <person name="Clark K.F."/>
            <person name="Kohn A.B."/>
            <person name="Sadowski N."/>
            <person name="Timp W."/>
            <person name="Ptitsyn A."/>
            <person name="Khanna P."/>
            <person name="Romanova D.Y."/>
            <person name="Williams P."/>
            <person name="Greenwood S.J."/>
            <person name="Moroz L.L."/>
            <person name="Walt D.R."/>
            <person name="Bodnar A.G."/>
        </authorList>
    </citation>
    <scope>NUCLEOTIDE SEQUENCE</scope>
    <source>
        <strain evidence="10">GMGI-L3</strain>
    </source>
</reference>
<evidence type="ECO:0000256" key="7">
    <source>
        <dbReference type="SAM" id="Phobius"/>
    </source>
</evidence>
<keyword evidence="4" id="KW-1015">Disulfide bond</keyword>
<dbReference type="OrthoDB" id="263283at2759"/>
<keyword evidence="3" id="KW-0677">Repeat</keyword>
<dbReference type="AlphaFoldDB" id="A0A8J5JLH5"/>
<dbReference type="GO" id="GO:0003976">
    <property type="term" value="F:UDP-N-acetylglucosamine-lysosomal-enzyme N-acetylglucosaminephosphotransferase activity"/>
    <property type="evidence" value="ECO:0007669"/>
    <property type="project" value="TreeGrafter"/>
</dbReference>
<dbReference type="GO" id="GO:0005509">
    <property type="term" value="F:calcium ion binding"/>
    <property type="evidence" value="ECO:0007669"/>
    <property type="project" value="InterPro"/>
</dbReference>
<name>A0A8J5JLH5_HOMAM</name>
<evidence type="ECO:0000256" key="4">
    <source>
        <dbReference type="ARBA" id="ARBA00023157"/>
    </source>
</evidence>
<evidence type="ECO:0000259" key="9">
    <source>
        <dbReference type="PROSITE" id="PS50258"/>
    </source>
</evidence>
<dbReference type="PANTHER" id="PTHR24045">
    <property type="match status" value="1"/>
</dbReference>
<dbReference type="PANTHER" id="PTHR24045:SF0">
    <property type="entry name" value="N-ACETYLGLUCOSAMINE-1-PHOSPHOTRANSFERASE SUBUNITS ALPHA_BETA"/>
    <property type="match status" value="1"/>
</dbReference>
<dbReference type="Proteomes" id="UP000747542">
    <property type="component" value="Unassembled WGS sequence"/>
</dbReference>
<dbReference type="Pfam" id="PF00066">
    <property type="entry name" value="Notch"/>
    <property type="match status" value="2"/>
</dbReference>
<dbReference type="InterPro" id="IPR031357">
    <property type="entry name" value="Stealth_CR3"/>
</dbReference>
<dbReference type="GO" id="GO:0016256">
    <property type="term" value="P:N-glycan processing to lysosome"/>
    <property type="evidence" value="ECO:0007669"/>
    <property type="project" value="TreeGrafter"/>
</dbReference>
<proteinExistence type="inferred from homology"/>
<keyword evidence="7" id="KW-1133">Transmembrane helix</keyword>
<evidence type="ECO:0000256" key="1">
    <source>
        <dbReference type="ARBA" id="ARBA00007583"/>
    </source>
</evidence>
<evidence type="ECO:0000313" key="11">
    <source>
        <dbReference type="Proteomes" id="UP000747542"/>
    </source>
</evidence>
<dbReference type="InterPro" id="IPR018247">
    <property type="entry name" value="EF_Hand_1_Ca_BS"/>
</dbReference>
<comment type="similarity">
    <text evidence="1">Belongs to the stealth family.</text>
</comment>
<evidence type="ECO:0000256" key="6">
    <source>
        <dbReference type="SAM" id="MobiDB-lite"/>
    </source>
</evidence>
<keyword evidence="7" id="KW-0812">Transmembrane</keyword>
<gene>
    <name evidence="10" type="primary">Gnptab-L</name>
    <name evidence="10" type="ORF">Hamer_G022096</name>
</gene>
<dbReference type="GO" id="GO:0005794">
    <property type="term" value="C:Golgi apparatus"/>
    <property type="evidence" value="ECO:0007669"/>
    <property type="project" value="TreeGrafter"/>
</dbReference>
<evidence type="ECO:0000313" key="10">
    <source>
        <dbReference type="EMBL" id="KAG7159870.1"/>
    </source>
</evidence>
<keyword evidence="5" id="KW-0325">Glycoprotein</keyword>
<evidence type="ECO:0000256" key="2">
    <source>
        <dbReference type="ARBA" id="ARBA00022679"/>
    </source>
</evidence>
<dbReference type="GO" id="GO:0046835">
    <property type="term" value="P:carbohydrate phosphorylation"/>
    <property type="evidence" value="ECO:0007669"/>
    <property type="project" value="TreeGrafter"/>
</dbReference>
<feature type="domain" description="LNR" evidence="9">
    <location>
        <begin position="408"/>
        <end position="444"/>
    </location>
</feature>
<protein>
    <submittedName>
        <fullName evidence="10">N-acetylglucosamine-1-phosphotransferase subunits alpha/beta-like</fullName>
    </submittedName>
</protein>
<feature type="transmembrane region" description="Helical" evidence="7">
    <location>
        <begin position="21"/>
        <end position="45"/>
    </location>
</feature>
<dbReference type="Pfam" id="PF17103">
    <property type="entry name" value="Stealth_CR4"/>
    <property type="match status" value="1"/>
</dbReference>
<dbReference type="PROSITE" id="PS00018">
    <property type="entry name" value="EF_HAND_1"/>
    <property type="match status" value="1"/>
</dbReference>
<organism evidence="10 11">
    <name type="scientific">Homarus americanus</name>
    <name type="common">American lobster</name>
    <dbReference type="NCBI Taxonomy" id="6706"/>
    <lineage>
        <taxon>Eukaryota</taxon>
        <taxon>Metazoa</taxon>
        <taxon>Ecdysozoa</taxon>
        <taxon>Arthropoda</taxon>
        <taxon>Crustacea</taxon>
        <taxon>Multicrustacea</taxon>
        <taxon>Malacostraca</taxon>
        <taxon>Eumalacostraca</taxon>
        <taxon>Eucarida</taxon>
        <taxon>Decapoda</taxon>
        <taxon>Pleocyemata</taxon>
        <taxon>Astacidea</taxon>
        <taxon>Nephropoidea</taxon>
        <taxon>Nephropidae</taxon>
        <taxon>Homarus</taxon>
    </lineage>
</organism>
<dbReference type="InterPro" id="IPR021520">
    <property type="entry name" value="Stealth_CR2"/>
</dbReference>
<dbReference type="Pfam" id="PF11380">
    <property type="entry name" value="Stealth_CR2"/>
    <property type="match status" value="1"/>
</dbReference>
<dbReference type="PROSITE" id="PS50258">
    <property type="entry name" value="LNR"/>
    <property type="match status" value="1"/>
</dbReference>
<feature type="region of interest" description="Disordered" evidence="6">
    <location>
        <begin position="756"/>
        <end position="777"/>
    </location>
</feature>
<dbReference type="InterPro" id="IPR031356">
    <property type="entry name" value="Stealth_CR4"/>
</dbReference>
<dbReference type="EMBL" id="JAHLQT010031890">
    <property type="protein sequence ID" value="KAG7159870.1"/>
    <property type="molecule type" value="Genomic_DNA"/>
</dbReference>